<reference evidence="2 3" key="1">
    <citation type="submission" date="2017-06" db="EMBL/GenBank/DDBJ databases">
        <authorList>
            <person name="Kim H.J."/>
            <person name="Triplett B.A."/>
        </authorList>
    </citation>
    <scope>NUCLEOTIDE SEQUENCE [LARGE SCALE GENOMIC DNA]</scope>
    <source>
        <strain evidence="2">FRACA_ARgP5</strain>
    </source>
</reference>
<evidence type="ECO:0000259" key="1">
    <source>
        <dbReference type="Pfam" id="PF12680"/>
    </source>
</evidence>
<gene>
    <name evidence="2" type="ORF">FRACA_1550012</name>
</gene>
<evidence type="ECO:0000313" key="2">
    <source>
        <dbReference type="EMBL" id="SNQ46782.1"/>
    </source>
</evidence>
<proteinExistence type="predicted"/>
<evidence type="ECO:0000313" key="3">
    <source>
        <dbReference type="Proteomes" id="UP000234331"/>
    </source>
</evidence>
<dbReference type="SUPFAM" id="SSF54427">
    <property type="entry name" value="NTF2-like"/>
    <property type="match status" value="1"/>
</dbReference>
<protein>
    <recommendedName>
        <fullName evidence="1">SnoaL-like domain-containing protein</fullName>
    </recommendedName>
</protein>
<accession>A0A2I2KM97</accession>
<dbReference type="InterPro" id="IPR032710">
    <property type="entry name" value="NTF2-like_dom_sf"/>
</dbReference>
<feature type="domain" description="SnoaL-like" evidence="1">
    <location>
        <begin position="6"/>
        <end position="79"/>
    </location>
</feature>
<dbReference type="AlphaFoldDB" id="A0A2I2KM97"/>
<name>A0A2I2KM97_9ACTN</name>
<dbReference type="EMBL" id="FZMO01000063">
    <property type="protein sequence ID" value="SNQ46782.1"/>
    <property type="molecule type" value="Genomic_DNA"/>
</dbReference>
<sequence>MVPWIRARSTRADVADHFRALRDAHVPEKRGGLTPAVLVDGADAVVFGDIRQTVRATGREYRAGCALRLTVEDGAITRYHVYEDSLTVAQALAGDAVAG</sequence>
<keyword evidence="3" id="KW-1185">Reference proteome</keyword>
<dbReference type="InterPro" id="IPR037401">
    <property type="entry name" value="SnoaL-like"/>
</dbReference>
<dbReference type="Proteomes" id="UP000234331">
    <property type="component" value="Unassembled WGS sequence"/>
</dbReference>
<dbReference type="Pfam" id="PF12680">
    <property type="entry name" value="SnoaL_2"/>
    <property type="match status" value="1"/>
</dbReference>
<organism evidence="2 3">
    <name type="scientific">Frankia canadensis</name>
    <dbReference type="NCBI Taxonomy" id="1836972"/>
    <lineage>
        <taxon>Bacteria</taxon>
        <taxon>Bacillati</taxon>
        <taxon>Actinomycetota</taxon>
        <taxon>Actinomycetes</taxon>
        <taxon>Frankiales</taxon>
        <taxon>Frankiaceae</taxon>
        <taxon>Frankia</taxon>
    </lineage>
</organism>
<dbReference type="Gene3D" id="3.10.450.50">
    <property type="match status" value="1"/>
</dbReference>